<dbReference type="PANTHER" id="PTHR13743">
    <property type="entry name" value="BEIGE/BEACH-RELATED"/>
    <property type="match status" value="1"/>
</dbReference>
<evidence type="ECO:0000313" key="3">
    <source>
        <dbReference type="EMBL" id="OHS94574.1"/>
    </source>
</evidence>
<dbReference type="GeneID" id="94847219"/>
<evidence type="ECO:0000313" key="4">
    <source>
        <dbReference type="Proteomes" id="UP000179807"/>
    </source>
</evidence>
<dbReference type="PROSITE" id="PS50197">
    <property type="entry name" value="BEACH"/>
    <property type="match status" value="1"/>
</dbReference>
<dbReference type="SUPFAM" id="SSF50978">
    <property type="entry name" value="WD40 repeat-like"/>
    <property type="match status" value="1"/>
</dbReference>
<evidence type="ECO:0000256" key="1">
    <source>
        <dbReference type="SAM" id="MobiDB-lite"/>
    </source>
</evidence>
<sequence>MQGKVKRFLNFKSGNAPQNKLKNLFGAGAENDLKEFQKLANSLNDVTDFQAIEECAVFYLDKIQQIDSSIIASYGLVPHLTKIVEYFVPLLHTNIHDKSKWEIGFCFLTASVSQVASSSPSLIQPITDLIITIMETNDIDLLDFSKYFVTACLSTPETSTCILTFENLVNVWNSVFVINDLTSFAMADLFINTVANNIQYQSVDEVQPFLDNVLLTFCRKQFKSTSMYPKCLEFICTIMKNINTDPFIDVFVETLKPILKDIPDLSFFGLLLAAKTNRVHVAWDLVNEICQDSETNMTKIRTFVDIFKQVKDLSYFKSNLLIPRFASFSNEDQQTLLEILKNQSNEYKFAFICNSCPPWANKLKPAFFESLVTSGNYDEAQIQTILDIFIRTQESFFRHANVIPVKRIVDYLFSNVTQSMAIVSDLLLYFMEYLNKNESDSIYEMAHKLFIKGNHEFLVQAVVKFFQKNEEVKDKIFVFISDETLKYEDISKYFRANGEIFNLIKKYLDRLPAVDFLAALANDGPCVEIDDFIIKNFEDSPLSKLEPKYLNNLMLGLSSDSCYDGLIRIPPLCKYIDEVPIKTPFDKYMVANKFKLTKKKDIIKCSTFFIQARNLEMDSTFLKKISSPDSFHFSVYQSHYSMRHSYARFPTSVTASIWIYFEKLIKETVIISSPTFKIYVGLEELRVNDLEPVQFPLMSWQLLTISRVNPTFGSSMLEIYLNDKKIAEILIKNALTEPILIGSEDNNFAIWYISQNVQIMDTQPQKTDFQNMIKKGPSAYSPIKLTCGPGMPFLFYRGIASFKNNFNIFILLLGATKEEDFRNYFIVANNLWKIGVIQPNKFYAGIRYVVSQRPQFNVEDLMHSVEFIKDFQLLGMDSLKYEWIKDISNVDYFVKYLIDVVIFFNLSEAKVDLFVDVISKYLKNHPDKISNLFMMIEILTNDIRIQRKMFRFYTINADAFSQYVTKQRLYQLIQCVPDLFALEVLDYISPRLYDLQMLEACYYRFISLVSYDQFWLSMFSFLLMKKVEDFDQCVQFQVKNPSLFHLMFKILTKSLRHNVSVRVLSSLVILINTVHTTQFIDSIRLLCSLGYTTNEANVSNISNNEDECTENSQQTNSSSPTNENSIEPEQPSQNQIQSQNSGSILTSIISYKNVPVNQISESHYEETMQYLNENFRFDENAKDYDFQSLFPEYKGLSKLEESHIEVISEACARILLRSSKNTSKFRMKLVKFSIQGNNVIKEIAILMHRSITMKLLSNQSNMSNKIADVLGQFLINRIFDGWWEGHVFEIFTAMSPYFTTSNFAKEFIAVCILKGETEVNKIITTFMNMKSFKDLIVKEPFQNYMIEVLNQNNLITSQKSFILRVFPSSEFTKSIHDDTYQWYVSNSPNISKAYNDLTQKIIKTNTDNLKLLVQTRADLAIPSIKPHLINFFKSVDRKIAYQLAAFRYQFYIRHNRSNFLLESLIHDLYYDYVRLTPPAKEKYMIVPSTSPFIVPQKMVPISYHCDLPFGANFKKTNVPIPVATYESNNLELKDKNDELLRKRVAPSCFQKINLPSFATSVNITRLFKETFDIAINTHIFTCSFLSYIEGIPCVGCFTKDDSFVLLLHSKVVNSRVQLIEDSYANISFGLAYSRIAGGYCGKWSLFMNHVVLKLPFSEVLEAIPRKHTYLNIALEIYTISGYHLSFLFSERERKQFLSKIKMPQRFNSVESYTKAWLNGEMTNFDYLMALNILGSRSFNDLSQYPVFPWVISDHKSEEIEALNLPETSLRKLERPIGVQTDDRIERFVLVYNETDPPYHYGSHYSNPAHVLHYMLRVEPHTMLNLHLHSGWDHKDRLFCDVVESWKSVSESKQTDTKELIPEFYCNPTIFDDLNNKINLPPRTDGHPLDKVSLPPWAKNNPVVYVWKMRMALESSQTRQNLNNWIDLIFGFKQRGQAAIDAINVYQPYCYDTCLKEKNEEDELSIEADHDAMINFGQCPTQLFLQPHPNSQEVPNKLTTNLLNSERRISRLKNFPKNTNKLRYIESSGTLITASNQEIYLGGEKLNISNDKIENPTTKTILNFDDYIICNTTSYTTKHAAIALKNGSIHVVREDYRVMPTIYANCAVVNMAMSEKHFLLVCQSSMNWIKLFDICSGRLIRKMQPRCKEKLVKIAFDDACDFIILSSANSIEVVGLDFRPIAFIDEMPNSSPITAMSIASPYIWNDRPFFITGHANGHCYLWEIDVCNGKVKETWIMENNLRPITAVYIFAQNKVAIAVDDCGTAVMASIMNIQRKLIKASYFETCAICAEQLDPKKTNICENCRLAVCCKCTNQKFCIGCKAFLADQTDV</sequence>
<dbReference type="Gene3D" id="1.10.1540.10">
    <property type="entry name" value="BEACH domain"/>
    <property type="match status" value="1"/>
</dbReference>
<dbReference type="CDD" id="cd06071">
    <property type="entry name" value="Beach"/>
    <property type="match status" value="1"/>
</dbReference>
<dbReference type="RefSeq" id="XP_068347711.1">
    <property type="nucleotide sequence ID" value="XM_068512515.1"/>
</dbReference>
<feature type="region of interest" description="Disordered" evidence="1">
    <location>
        <begin position="1102"/>
        <end position="1138"/>
    </location>
</feature>
<accession>A0A1J4J5R1</accession>
<dbReference type="InterPro" id="IPR036372">
    <property type="entry name" value="BEACH_dom_sf"/>
</dbReference>
<dbReference type="VEuPathDB" id="TrichDB:TRFO_39228"/>
<dbReference type="Gene3D" id="2.130.10.10">
    <property type="entry name" value="YVTN repeat-like/Quinoprotein amine dehydrogenase"/>
    <property type="match status" value="1"/>
</dbReference>
<name>A0A1J4J5R1_9EUKA</name>
<dbReference type="PANTHER" id="PTHR13743:SF123">
    <property type="entry name" value="PROTEIN FAN"/>
    <property type="match status" value="1"/>
</dbReference>
<proteinExistence type="predicted"/>
<dbReference type="SUPFAM" id="SSF81837">
    <property type="entry name" value="BEACH domain"/>
    <property type="match status" value="1"/>
</dbReference>
<gene>
    <name evidence="3" type="ORF">TRFO_39228</name>
</gene>
<dbReference type="SMART" id="SM01026">
    <property type="entry name" value="Beach"/>
    <property type="match status" value="1"/>
</dbReference>
<comment type="caution">
    <text evidence="3">The sequence shown here is derived from an EMBL/GenBank/DDBJ whole genome shotgun (WGS) entry which is preliminary data.</text>
</comment>
<dbReference type="OrthoDB" id="241321at2759"/>
<keyword evidence="4" id="KW-1185">Reference proteome</keyword>
<feature type="domain" description="BEACH" evidence="2">
    <location>
        <begin position="1701"/>
        <end position="1990"/>
    </location>
</feature>
<dbReference type="InterPro" id="IPR000409">
    <property type="entry name" value="BEACH_dom"/>
</dbReference>
<dbReference type="Pfam" id="PF02138">
    <property type="entry name" value="Beach"/>
    <property type="match status" value="1"/>
</dbReference>
<organism evidence="3 4">
    <name type="scientific">Tritrichomonas foetus</name>
    <dbReference type="NCBI Taxonomy" id="1144522"/>
    <lineage>
        <taxon>Eukaryota</taxon>
        <taxon>Metamonada</taxon>
        <taxon>Parabasalia</taxon>
        <taxon>Tritrichomonadida</taxon>
        <taxon>Tritrichomonadidae</taxon>
        <taxon>Tritrichomonas</taxon>
    </lineage>
</organism>
<evidence type="ECO:0000259" key="2">
    <source>
        <dbReference type="PROSITE" id="PS50197"/>
    </source>
</evidence>
<reference evidence="3" key="1">
    <citation type="submission" date="2016-10" db="EMBL/GenBank/DDBJ databases">
        <authorList>
            <person name="Benchimol M."/>
            <person name="Almeida L.G."/>
            <person name="Vasconcelos A.T."/>
            <person name="Perreira-Neves A."/>
            <person name="Rosa I.A."/>
            <person name="Tasca T."/>
            <person name="Bogo M.R."/>
            <person name="de Souza W."/>
        </authorList>
    </citation>
    <scope>NUCLEOTIDE SEQUENCE [LARGE SCALE GENOMIC DNA]</scope>
    <source>
        <strain evidence="3">K</strain>
    </source>
</reference>
<dbReference type="EMBL" id="MLAK01001306">
    <property type="protein sequence ID" value="OHS94574.1"/>
    <property type="molecule type" value="Genomic_DNA"/>
</dbReference>
<dbReference type="Proteomes" id="UP000179807">
    <property type="component" value="Unassembled WGS sequence"/>
</dbReference>
<dbReference type="InterPro" id="IPR050865">
    <property type="entry name" value="BEACH_Domain"/>
</dbReference>
<dbReference type="InterPro" id="IPR036322">
    <property type="entry name" value="WD40_repeat_dom_sf"/>
</dbReference>
<feature type="compositionally biased region" description="Low complexity" evidence="1">
    <location>
        <begin position="1110"/>
        <end position="1138"/>
    </location>
</feature>
<dbReference type="InterPro" id="IPR015943">
    <property type="entry name" value="WD40/YVTN_repeat-like_dom_sf"/>
</dbReference>
<protein>
    <recommendedName>
        <fullName evidence="2">BEACH domain-containing protein</fullName>
    </recommendedName>
</protein>